<gene>
    <name evidence="2" type="ORF">ABWK59_23415</name>
</gene>
<reference evidence="2" key="1">
    <citation type="submission" date="2024-06" db="EMBL/GenBank/DDBJ databases">
        <title>The genome sequences of Kitasatospora sp. strain HUAS MG31.</title>
        <authorList>
            <person name="Mo P."/>
        </authorList>
    </citation>
    <scope>NUCLEOTIDE SEQUENCE</scope>
    <source>
        <strain evidence="2">HUAS MG31</strain>
    </source>
</reference>
<dbReference type="InterPro" id="IPR025447">
    <property type="entry name" value="DUF4192"/>
</dbReference>
<feature type="compositionally biased region" description="Low complexity" evidence="1">
    <location>
        <begin position="460"/>
        <end position="487"/>
    </location>
</feature>
<feature type="compositionally biased region" description="Basic and acidic residues" evidence="1">
    <location>
        <begin position="134"/>
        <end position="151"/>
    </location>
</feature>
<feature type="compositionally biased region" description="Basic residues" evidence="1">
    <location>
        <begin position="502"/>
        <end position="515"/>
    </location>
</feature>
<dbReference type="KEGG" id="kcm:ABWK59_23415"/>
<dbReference type="AlphaFoldDB" id="A0AAU8K0L0"/>
<proteinExistence type="predicted"/>
<feature type="region of interest" description="Disordered" evidence="1">
    <location>
        <begin position="417"/>
        <end position="537"/>
    </location>
</feature>
<accession>A0AAU8K0L0</accession>
<name>A0AAU8K0L0_9ACTN</name>
<evidence type="ECO:0000313" key="2">
    <source>
        <dbReference type="EMBL" id="XCM81638.1"/>
    </source>
</evidence>
<sequence>MNQHSDDRAPILPADLPGALPGHLPVRMRGPADMAEMLPYLLGFYPDDSVVAVGLHGPGLQQGGVIRVDIPEDVGLWPKVAGDTARLLINLSEQRDRRPDQVLLYLCRDAGPGAEPAAVRRPATEADPPPRAPGEGRQEDFDPDAGGRGDPGDPGAGGRAVLAEFGPLARLLAVAFEQDGVTVKESLCVSDGRWWSFLCTGPGCCDPSGTPIRPAGLPSPLAAAATYAGLAPRGSRKAIVAGLAPVGPPLSEVQRRAIEEAGPPFIREITGTDGRFGAVDRTSELLAEAMAEFRAGATELDTARTARLLIGLQDKLGRDRGAEYAEPDELGVAQRLWRFLVQRSVPPFEHLAAPPMTLLGWTAWLADDAATARIVLSRALDIEPGYTLAQLLYQSLNSGLRPDQLLAVVRKGRDQADRRAAATVGTLVSSPPGGDRDDGPADEADPHAPDGDPGPPGPGSPVTSPDPGARAAPVDPSADSPGDPPSATAGPGEPDPGDRAGSARRRMGLRARTARTARTARLGRQADRRSRDHADGG</sequence>
<dbReference type="EMBL" id="CP159872">
    <property type="protein sequence ID" value="XCM81638.1"/>
    <property type="molecule type" value="Genomic_DNA"/>
</dbReference>
<organism evidence="2">
    <name type="scientific">Kitasatospora camelliae</name>
    <dbReference type="NCBI Taxonomy" id="3156397"/>
    <lineage>
        <taxon>Bacteria</taxon>
        <taxon>Bacillati</taxon>
        <taxon>Actinomycetota</taxon>
        <taxon>Actinomycetes</taxon>
        <taxon>Kitasatosporales</taxon>
        <taxon>Streptomycetaceae</taxon>
        <taxon>Kitasatospora</taxon>
    </lineage>
</organism>
<feature type="compositionally biased region" description="Basic and acidic residues" evidence="1">
    <location>
        <begin position="524"/>
        <end position="537"/>
    </location>
</feature>
<evidence type="ECO:0000256" key="1">
    <source>
        <dbReference type="SAM" id="MobiDB-lite"/>
    </source>
</evidence>
<dbReference type="RefSeq" id="WP_354642565.1">
    <property type="nucleotide sequence ID" value="NZ_CP159872.1"/>
</dbReference>
<feature type="compositionally biased region" description="Basic and acidic residues" evidence="1">
    <location>
        <begin position="434"/>
        <end position="450"/>
    </location>
</feature>
<protein>
    <submittedName>
        <fullName evidence="2">DUF4192 domain-containing protein</fullName>
    </submittedName>
</protein>
<feature type="region of interest" description="Disordered" evidence="1">
    <location>
        <begin position="114"/>
        <end position="160"/>
    </location>
</feature>
<dbReference type="Pfam" id="PF13830">
    <property type="entry name" value="DUF4192"/>
    <property type="match status" value="1"/>
</dbReference>